<sequence>MVMNTVELVVLTLAIASVYTIFAAQVFRTAKNYADKMKRT</sequence>
<dbReference type="RefSeq" id="WP_268043444.1">
    <property type="nucleotide sequence ID" value="NZ_CP104064.1"/>
</dbReference>
<keyword evidence="2" id="KW-1185">Reference proteome</keyword>
<protein>
    <submittedName>
        <fullName evidence="1">Uncharacterized protein</fullName>
    </submittedName>
</protein>
<evidence type="ECO:0000313" key="1">
    <source>
        <dbReference type="EMBL" id="WAH36136.1"/>
    </source>
</evidence>
<proteinExistence type="predicted"/>
<organism evidence="1 2">
    <name type="scientific">Alicyclobacillus dauci</name>
    <dbReference type="NCBI Taxonomy" id="1475485"/>
    <lineage>
        <taxon>Bacteria</taxon>
        <taxon>Bacillati</taxon>
        <taxon>Bacillota</taxon>
        <taxon>Bacilli</taxon>
        <taxon>Bacillales</taxon>
        <taxon>Alicyclobacillaceae</taxon>
        <taxon>Alicyclobacillus</taxon>
    </lineage>
</organism>
<name>A0ABY6YZX4_9BACL</name>
<dbReference type="Proteomes" id="UP001164803">
    <property type="component" value="Chromosome"/>
</dbReference>
<accession>A0ABY6YZX4</accession>
<evidence type="ECO:0000313" key="2">
    <source>
        <dbReference type="Proteomes" id="UP001164803"/>
    </source>
</evidence>
<dbReference type="EMBL" id="CP104064">
    <property type="protein sequence ID" value="WAH36136.1"/>
    <property type="molecule type" value="Genomic_DNA"/>
</dbReference>
<reference evidence="1" key="1">
    <citation type="submission" date="2022-08" db="EMBL/GenBank/DDBJ databases">
        <title>Alicyclobacillus dauci DSM2870, complete genome.</title>
        <authorList>
            <person name="Wang Q."/>
            <person name="Cai R."/>
            <person name="Wang Z."/>
        </authorList>
    </citation>
    <scope>NUCLEOTIDE SEQUENCE</scope>
    <source>
        <strain evidence="1">DSM 28700</strain>
    </source>
</reference>
<gene>
    <name evidence="1" type="ORF">NZD86_18080</name>
</gene>